<dbReference type="SUPFAM" id="SSF55486">
    <property type="entry name" value="Metalloproteases ('zincins'), catalytic domain"/>
    <property type="match status" value="1"/>
</dbReference>
<proteinExistence type="predicted"/>
<dbReference type="Proteomes" id="UP000798808">
    <property type="component" value="Unassembled WGS sequence"/>
</dbReference>
<comment type="caution">
    <text evidence="1">The sequence shown here is derived from an EMBL/GenBank/DDBJ whole genome shotgun (WGS) entry which is preliminary data.</text>
</comment>
<keyword evidence="1" id="KW-0378">Hydrolase</keyword>
<dbReference type="InterPro" id="IPR024079">
    <property type="entry name" value="MetalloPept_cat_dom_sf"/>
</dbReference>
<reference evidence="1 2" key="1">
    <citation type="submission" date="2019-02" db="EMBL/GenBank/DDBJ databases">
        <authorList>
            <person name="Goldberg S.R."/>
            <person name="Haltli B.A."/>
            <person name="Correa H."/>
            <person name="Russell K.G."/>
        </authorList>
    </citation>
    <scope>NUCLEOTIDE SEQUENCE [LARGE SCALE GENOMIC DNA]</scope>
    <source>
        <strain evidence="1 2">JCM 16186</strain>
    </source>
</reference>
<organism evidence="1 2">
    <name type="scientific">Fulvivirga kasyanovii</name>
    <dbReference type="NCBI Taxonomy" id="396812"/>
    <lineage>
        <taxon>Bacteria</taxon>
        <taxon>Pseudomonadati</taxon>
        <taxon>Bacteroidota</taxon>
        <taxon>Cytophagia</taxon>
        <taxon>Cytophagales</taxon>
        <taxon>Fulvivirgaceae</taxon>
        <taxon>Fulvivirga</taxon>
    </lineage>
</organism>
<evidence type="ECO:0000313" key="2">
    <source>
        <dbReference type="Proteomes" id="UP000798808"/>
    </source>
</evidence>
<dbReference type="EMBL" id="SMLW01000542">
    <property type="protein sequence ID" value="MTI25803.1"/>
    <property type="molecule type" value="Genomic_DNA"/>
</dbReference>
<evidence type="ECO:0000313" key="1">
    <source>
        <dbReference type="EMBL" id="MTI25803.1"/>
    </source>
</evidence>
<sequence length="267" mass="28946">MTNPKLLAIGLALCLFVSCSEQEDVAPEKEAISPETIAKLNALGFKTDNAFQYNGSLIVEGDIVLSEADLDRMKPSNIVAVEEQYHTDNLVSSLPRTIDVYVSTSFSSKYFTAVDAAIARYNNENLNLTFQRVTSSSGADMVINPSPWWYYWFGILGSAGFPTAGGDPHNEILLTKQYYDGVSDIGALTTTIAHEMGHCIGFRHTDYMDRSYSCGGSADNEGDGGVGANHIPGTPTTADAASWMLACSDGSDRPFNNNDKTALDYLY</sequence>
<dbReference type="RefSeq" id="WP_155172260.1">
    <property type="nucleotide sequence ID" value="NZ_BAAAFL010000053.1"/>
</dbReference>
<accession>A0ABW9RR77</accession>
<name>A0ABW9RR77_9BACT</name>
<keyword evidence="1" id="KW-0645">Protease</keyword>
<gene>
    <name evidence="1" type="ORF">E1163_12685</name>
</gene>
<dbReference type="PROSITE" id="PS51257">
    <property type="entry name" value="PROKAR_LIPOPROTEIN"/>
    <property type="match status" value="1"/>
</dbReference>
<dbReference type="Gene3D" id="3.40.390.10">
    <property type="entry name" value="Collagenase (Catalytic Domain)"/>
    <property type="match status" value="1"/>
</dbReference>
<dbReference type="GO" id="GO:0006508">
    <property type="term" value="P:proteolysis"/>
    <property type="evidence" value="ECO:0007669"/>
    <property type="project" value="UniProtKB-KW"/>
</dbReference>
<dbReference type="Pfam" id="PF12388">
    <property type="entry name" value="Peptidase_M57"/>
    <property type="match status" value="1"/>
</dbReference>
<dbReference type="InterPro" id="IPR024653">
    <property type="entry name" value="Peptidase_M10/M27/M57"/>
</dbReference>
<dbReference type="GO" id="GO:0008233">
    <property type="term" value="F:peptidase activity"/>
    <property type="evidence" value="ECO:0007669"/>
    <property type="project" value="UniProtKB-KW"/>
</dbReference>
<protein>
    <submittedName>
        <fullName evidence="1">Protease B</fullName>
    </submittedName>
</protein>
<keyword evidence="2" id="KW-1185">Reference proteome</keyword>